<evidence type="ECO:0000256" key="1">
    <source>
        <dbReference type="SAM" id="MobiDB-lite"/>
    </source>
</evidence>
<feature type="compositionally biased region" description="Basic and acidic residues" evidence="1">
    <location>
        <begin position="1"/>
        <end position="10"/>
    </location>
</feature>
<feature type="region of interest" description="Disordered" evidence="1">
    <location>
        <begin position="1"/>
        <end position="46"/>
    </location>
</feature>
<feature type="compositionally biased region" description="Basic and acidic residues" evidence="1">
    <location>
        <begin position="23"/>
        <end position="44"/>
    </location>
</feature>
<evidence type="ECO:0000313" key="3">
    <source>
        <dbReference type="Proteomes" id="UP000602510"/>
    </source>
</evidence>
<reference evidence="2" key="1">
    <citation type="submission" date="2020-04" db="EMBL/GenBank/DDBJ databases">
        <title>Hybrid Assembly of Korean Phytophthora infestans isolates.</title>
        <authorList>
            <person name="Prokchorchik M."/>
            <person name="Lee Y."/>
            <person name="Seo J."/>
            <person name="Cho J.-H."/>
            <person name="Park Y.-E."/>
            <person name="Jang D.-C."/>
            <person name="Im J.-S."/>
            <person name="Choi J.-G."/>
            <person name="Park H.-J."/>
            <person name="Lee G.-B."/>
            <person name="Lee Y.-G."/>
            <person name="Hong S.-Y."/>
            <person name="Cho K."/>
            <person name="Sohn K.H."/>
        </authorList>
    </citation>
    <scope>NUCLEOTIDE SEQUENCE</scope>
    <source>
        <strain evidence="2">KR_1_A1</strain>
    </source>
</reference>
<evidence type="ECO:0000313" key="2">
    <source>
        <dbReference type="EMBL" id="KAF4037701.1"/>
    </source>
</evidence>
<proteinExistence type="predicted"/>
<sequence>MRQCRHEQQETKSSSSEATAFIRPKDNVGKPRVSEGETHLERGAITHPTRNYAVRTGAKSATGPEDYKKIAFSRPASVSVHQCAVLGTQYFEIGKDCACE</sequence>
<keyword evidence="3" id="KW-1185">Reference proteome</keyword>
<organism evidence="2 3">
    <name type="scientific">Phytophthora infestans</name>
    <name type="common">Potato late blight agent</name>
    <name type="synonym">Botrytis infestans</name>
    <dbReference type="NCBI Taxonomy" id="4787"/>
    <lineage>
        <taxon>Eukaryota</taxon>
        <taxon>Sar</taxon>
        <taxon>Stramenopiles</taxon>
        <taxon>Oomycota</taxon>
        <taxon>Peronosporomycetes</taxon>
        <taxon>Peronosporales</taxon>
        <taxon>Peronosporaceae</taxon>
        <taxon>Phytophthora</taxon>
    </lineage>
</organism>
<dbReference type="Proteomes" id="UP000602510">
    <property type="component" value="Unassembled WGS sequence"/>
</dbReference>
<comment type="caution">
    <text evidence="2">The sequence shown here is derived from an EMBL/GenBank/DDBJ whole genome shotgun (WGS) entry which is preliminary data.</text>
</comment>
<gene>
    <name evidence="2" type="ORF">GN244_ATG10146</name>
</gene>
<accession>A0A833WUF3</accession>
<dbReference type="AlphaFoldDB" id="A0A833WUF3"/>
<dbReference type="EMBL" id="WSZM01000234">
    <property type="protein sequence ID" value="KAF4037701.1"/>
    <property type="molecule type" value="Genomic_DNA"/>
</dbReference>
<protein>
    <submittedName>
        <fullName evidence="2">Uncharacterized protein</fullName>
    </submittedName>
</protein>
<name>A0A833WUF3_PHYIN</name>